<comment type="caution">
    <text evidence="2">The sequence shown here is derived from an EMBL/GenBank/DDBJ whole genome shotgun (WGS) entry which is preliminary data.</text>
</comment>
<dbReference type="EMBL" id="JAGRQH010000001">
    <property type="protein sequence ID" value="MBR0558571.1"/>
    <property type="molecule type" value="Genomic_DNA"/>
</dbReference>
<accession>A0ABS5E415</accession>
<protein>
    <recommendedName>
        <fullName evidence="4">DUF5666 domain-containing protein</fullName>
    </recommendedName>
</protein>
<evidence type="ECO:0000256" key="1">
    <source>
        <dbReference type="SAM" id="MobiDB-lite"/>
    </source>
</evidence>
<gene>
    <name evidence="2" type="ORF">KB213_00650</name>
</gene>
<reference evidence="2 3" key="1">
    <citation type="submission" date="2021-04" db="EMBL/GenBank/DDBJ databases">
        <title>The complete genome sequence of Neokomagataea sp. TBRC 2177.</title>
        <authorList>
            <person name="Charoenyingcharoen P."/>
            <person name="Yukphan P."/>
        </authorList>
    </citation>
    <scope>NUCLEOTIDE SEQUENCE [LARGE SCALE GENOMIC DNA]</scope>
    <source>
        <strain evidence="2 3">TBRC 2177</strain>
    </source>
</reference>
<sequence>MMASSAAAAPCEYDVSPLPVVQGVVIRLTDDGAVLRDGTVLNVPEGLRSTLAVGKAVTVRGLMSVSAHKVQVFAVNNPQPDCEGAPHVARGPYPGSPQYDALQPNIGHK</sequence>
<name>A0ABS5E415_9PROT</name>
<evidence type="ECO:0000313" key="3">
    <source>
        <dbReference type="Proteomes" id="UP000677812"/>
    </source>
</evidence>
<dbReference type="RefSeq" id="WP_211679917.1">
    <property type="nucleotide sequence ID" value="NZ_JAGRQH010000001.1"/>
</dbReference>
<evidence type="ECO:0000313" key="2">
    <source>
        <dbReference type="EMBL" id="MBR0558571.1"/>
    </source>
</evidence>
<proteinExistence type="predicted"/>
<evidence type="ECO:0008006" key="4">
    <source>
        <dbReference type="Google" id="ProtNLM"/>
    </source>
</evidence>
<dbReference type="Proteomes" id="UP000677812">
    <property type="component" value="Unassembled WGS sequence"/>
</dbReference>
<keyword evidence="3" id="KW-1185">Reference proteome</keyword>
<organism evidence="2 3">
    <name type="scientific">Neokomagataea anthophila</name>
    <dbReference type="NCBI Taxonomy" id="2826925"/>
    <lineage>
        <taxon>Bacteria</taxon>
        <taxon>Pseudomonadati</taxon>
        <taxon>Pseudomonadota</taxon>
        <taxon>Alphaproteobacteria</taxon>
        <taxon>Acetobacterales</taxon>
        <taxon>Acetobacteraceae</taxon>
        <taxon>Neokomagataea</taxon>
    </lineage>
</organism>
<feature type="region of interest" description="Disordered" evidence="1">
    <location>
        <begin position="81"/>
        <end position="109"/>
    </location>
</feature>